<evidence type="ECO:0000256" key="16">
    <source>
        <dbReference type="ARBA" id="ARBA00036468"/>
    </source>
</evidence>
<evidence type="ECO:0000256" key="18">
    <source>
        <dbReference type="ARBA" id="ARBA00036928"/>
    </source>
</evidence>
<keyword evidence="4 19" id="KW-0328">Glycosyltransferase</keyword>
<dbReference type="PANTHER" id="PTHR11929">
    <property type="entry name" value="ALPHA- 1,3 -FUCOSYLTRANSFERASE"/>
    <property type="match status" value="1"/>
</dbReference>
<evidence type="ECO:0000256" key="6">
    <source>
        <dbReference type="ARBA" id="ARBA00022692"/>
    </source>
</evidence>
<dbReference type="SUPFAM" id="SSF53756">
    <property type="entry name" value="UDP-Glycosyltransferase/glycogen phosphorylase"/>
    <property type="match status" value="1"/>
</dbReference>
<dbReference type="Proteomes" id="UP000587472">
    <property type="component" value="Unassembled WGS sequence"/>
</dbReference>
<comment type="catalytic activity">
    <reaction evidence="14">
        <text>an alpha-Neu5Ac-(2-&gt;3)-beta-D-Gal-(1-&gt;4)-beta-D-GlcNAc-(1-&gt;3)-beta-D-Gal-(1-&gt;4)-[alpha-L-Fuc-(1-&gt;3)]-beta-D-GlcNAc derivative + GDP-beta-L-fucose = an alpha-Neu5Ac-(2-&gt;3)-beta-D-Gal-(1-&gt;4)-[alpha-L-Fuc-(1-&gt;3)]-beta-D-GlcNAc-(1-&gt;3)-beta-D-Gal-(1-&gt;4)-[alpha-L-Fuc-(1-&gt;3)]-beta-D-GlcNAc derivative + GDP + H(+)</text>
        <dbReference type="Rhea" id="RHEA:52864"/>
        <dbReference type="ChEBI" id="CHEBI:15378"/>
        <dbReference type="ChEBI" id="CHEBI:57273"/>
        <dbReference type="ChEBI" id="CHEBI:58189"/>
        <dbReference type="ChEBI" id="CHEBI:145342"/>
        <dbReference type="ChEBI" id="CHEBI:145343"/>
    </reaction>
    <physiologicalReaction direction="left-to-right" evidence="14">
        <dbReference type="Rhea" id="RHEA:52865"/>
    </physiologicalReaction>
</comment>
<evidence type="ECO:0000256" key="7">
    <source>
        <dbReference type="ARBA" id="ARBA00022968"/>
    </source>
</evidence>
<protein>
    <recommendedName>
        <fullName evidence="19">Fucosyltransferase</fullName>
        <ecNumber evidence="19">2.4.1.-</ecNumber>
    </recommendedName>
</protein>
<accession>A0A7K9X7N3</accession>
<evidence type="ECO:0000259" key="20">
    <source>
        <dbReference type="Pfam" id="PF00852"/>
    </source>
</evidence>
<evidence type="ECO:0000313" key="22">
    <source>
        <dbReference type="EMBL" id="NXI92803.1"/>
    </source>
</evidence>
<evidence type="ECO:0000256" key="11">
    <source>
        <dbReference type="ARBA" id="ARBA00023136"/>
    </source>
</evidence>
<dbReference type="GO" id="GO:0017083">
    <property type="term" value="F:4-galactosyl-N-acetylglucosaminide 3-alpha-L-fucosyltransferase activity"/>
    <property type="evidence" value="ECO:0007669"/>
    <property type="project" value="UniProtKB-EC"/>
</dbReference>
<evidence type="ECO:0000256" key="8">
    <source>
        <dbReference type="ARBA" id="ARBA00022989"/>
    </source>
</evidence>
<evidence type="ECO:0000256" key="10">
    <source>
        <dbReference type="ARBA" id="ARBA00023098"/>
    </source>
</evidence>
<evidence type="ECO:0000256" key="17">
    <source>
        <dbReference type="ARBA" id="ARBA00036481"/>
    </source>
</evidence>
<evidence type="ECO:0000256" key="9">
    <source>
        <dbReference type="ARBA" id="ARBA00023034"/>
    </source>
</evidence>
<dbReference type="PANTHER" id="PTHR11929:SF11">
    <property type="entry name" value="4-GALACTOSYL-N-ACETYLGLUCOSAMINIDE 3-ALPHA-L-FUCOSYLTRANSFERASE FUT5"/>
    <property type="match status" value="1"/>
</dbReference>
<feature type="domain" description="Fucosyltransferase C-terminal" evidence="20">
    <location>
        <begin position="202"/>
        <end position="376"/>
    </location>
</feature>
<feature type="non-terminal residue" evidence="22">
    <location>
        <position position="378"/>
    </location>
</feature>
<dbReference type="InterPro" id="IPR001503">
    <property type="entry name" value="Glyco_trans_10"/>
</dbReference>
<evidence type="ECO:0000256" key="1">
    <source>
        <dbReference type="ARBA" id="ARBA00004447"/>
    </source>
</evidence>
<comment type="catalytic activity">
    <reaction evidence="18">
        <text>beta-D-galactosyl-(1-&gt;4)-N-acetyl-D-glucosamine + GDP-beta-L-fucose = beta-D-galactosyl-(1-&gt;4)-[alpha-L-fucosyl-(1-&gt;3)]-N-acetyl-D-glucosamine + GDP + H(+)</text>
        <dbReference type="Rhea" id="RHEA:62824"/>
        <dbReference type="ChEBI" id="CHEBI:15378"/>
        <dbReference type="ChEBI" id="CHEBI:57273"/>
        <dbReference type="ChEBI" id="CHEBI:58189"/>
        <dbReference type="ChEBI" id="CHEBI:60152"/>
        <dbReference type="ChEBI" id="CHEBI:62287"/>
    </reaction>
    <physiologicalReaction direction="left-to-right" evidence="18">
        <dbReference type="Rhea" id="RHEA:62825"/>
    </physiologicalReaction>
</comment>
<keyword evidence="23" id="KW-1185">Reference proteome</keyword>
<name>A0A7K9X7N3_9GRUI</name>
<gene>
    <name evidence="22" type="primary">Fut3</name>
    <name evidence="22" type="ORF">PSOCRE_R11210</name>
</gene>
<dbReference type="AlphaFoldDB" id="A0A7K9X7N3"/>
<keyword evidence="5 19" id="KW-0808">Transferase</keyword>
<sequence length="378" mass="44359">VRPSLLVLSVVFADPFMELMEGKKISCKKLLTFLLVSFIFSSCLFVSFHQFRNSKPEDYYSGPSVQTAHAGNTSAPPKGERRLTILLWTWPFGQRFNFLNCSELYRTPDCHFTINRSWSQKADAVIMHHRDVCRDAKRLTQLPRPPSQLWIWFNLESPSHSPNLRAMDNLFNLTMSYRRDSDIFTPYGELQLLSQPQPLSIPPKTKLVAWVVSNWIADSHRVKYYQELKKHIAVDVYGSYHLPLSRDKFLPTISQYSFYLAFENSQHEDYITEKLWRNAFSSGTVPVVLGPPRKNYECFLPPDSFIHIDDFASAGDLARYLWELSKDTERYQRYFQWRKRWKPVVGTSWALHVCRACRFLQTTDVRYQVVPDLSQWFV</sequence>
<reference evidence="22 23" key="1">
    <citation type="submission" date="2019-09" db="EMBL/GenBank/DDBJ databases">
        <title>Bird 10,000 Genomes (B10K) Project - Family phase.</title>
        <authorList>
            <person name="Zhang G."/>
        </authorList>
    </citation>
    <scope>NUCLEOTIDE SEQUENCE [LARGE SCALE GENOMIC DNA]</scope>
    <source>
        <strain evidence="22">B10K-DU-001-60</strain>
        <tissue evidence="22">Muscle</tissue>
    </source>
</reference>
<comment type="pathway">
    <text evidence="2">Protein modification; protein glycosylation.</text>
</comment>
<evidence type="ECO:0000256" key="13">
    <source>
        <dbReference type="ARBA" id="ARBA00029329"/>
    </source>
</evidence>
<dbReference type="UniPathway" id="UPA00378"/>
<keyword evidence="9 19" id="KW-0333">Golgi apparatus</keyword>
<comment type="similarity">
    <text evidence="3 19">Belongs to the glycosyltransferase 10 family.</text>
</comment>
<evidence type="ECO:0000256" key="19">
    <source>
        <dbReference type="RuleBase" id="RU003832"/>
    </source>
</evidence>
<evidence type="ECO:0000256" key="5">
    <source>
        <dbReference type="ARBA" id="ARBA00022679"/>
    </source>
</evidence>
<keyword evidence="6 19" id="KW-0812">Transmembrane</keyword>
<keyword evidence="12" id="KW-0325">Glycoprotein</keyword>
<dbReference type="Pfam" id="PF00852">
    <property type="entry name" value="Glyco_transf_10"/>
    <property type="match status" value="1"/>
</dbReference>
<dbReference type="EC" id="2.4.1.-" evidence="19"/>
<comment type="caution">
    <text evidence="22">The sequence shown here is derived from an EMBL/GenBank/DDBJ whole genome shotgun (WGS) entry which is preliminary data.</text>
</comment>
<dbReference type="InterPro" id="IPR038577">
    <property type="entry name" value="GT10-like_C_sf"/>
</dbReference>
<feature type="non-terminal residue" evidence="22">
    <location>
        <position position="1"/>
    </location>
</feature>
<comment type="catalytic activity">
    <reaction evidence="17">
        <text>an N-acetyl-alpha-neuraminyl-(2-&gt;3)-beta-D-galactosyl-(1-&gt;4)-N-acetyl-beta-D-glucosaminyl derivative + GDP-beta-L-fucose = an alpha-Neu5Ac-(2-&gt;3)-beta-D-Gal-(1-&gt;4)-[alpha-L-Fuc-(1-&gt;3)]-beta-D-GlcNAc derivative + GDP + H(+)</text>
        <dbReference type="Rhea" id="RHEA:56076"/>
        <dbReference type="ChEBI" id="CHEBI:15378"/>
        <dbReference type="ChEBI" id="CHEBI:57273"/>
        <dbReference type="ChEBI" id="CHEBI:58189"/>
        <dbReference type="ChEBI" id="CHEBI:136545"/>
        <dbReference type="ChEBI" id="CHEBI:139509"/>
    </reaction>
    <physiologicalReaction direction="left-to-right" evidence="17">
        <dbReference type="Rhea" id="RHEA:56077"/>
    </physiologicalReaction>
</comment>
<keyword evidence="7" id="KW-0735">Signal-anchor</keyword>
<dbReference type="FunFam" id="3.40.50.11660:FF:000001">
    <property type="entry name" value="alpha-(1,3)-fucosyltransferase 9"/>
    <property type="match status" value="1"/>
</dbReference>
<comment type="catalytic activity">
    <reaction evidence="15">
        <text>a beta-D-galactosyl-(1-&gt;3)-N-acetyl-beta-D-glucosaminyl derivative + GDP-beta-L-fucose = a beta-D-galactosyl-(1-&gt;3)-[alpha-L-fucosyl-(1-&gt;4)]-N-acetyl-beta-D-glucosaminyl derivative + GDP + H(+)</text>
        <dbReference type="Rhea" id="RHEA:23628"/>
        <dbReference type="ChEBI" id="CHEBI:15378"/>
        <dbReference type="ChEBI" id="CHEBI:57273"/>
        <dbReference type="ChEBI" id="CHEBI:58189"/>
        <dbReference type="ChEBI" id="CHEBI:133506"/>
        <dbReference type="ChEBI" id="CHEBI:140304"/>
        <dbReference type="EC" id="2.4.1.65"/>
    </reaction>
    <physiologicalReaction direction="left-to-right" evidence="15">
        <dbReference type="Rhea" id="RHEA:23629"/>
    </physiologicalReaction>
</comment>
<evidence type="ECO:0000256" key="15">
    <source>
        <dbReference type="ARBA" id="ARBA00036273"/>
    </source>
</evidence>
<organism evidence="22 23">
    <name type="scientific">Psophia crepitans</name>
    <name type="common">common trumpeter</name>
    <dbReference type="NCBI Taxonomy" id="54359"/>
    <lineage>
        <taxon>Eukaryota</taxon>
        <taxon>Metazoa</taxon>
        <taxon>Chordata</taxon>
        <taxon>Craniata</taxon>
        <taxon>Vertebrata</taxon>
        <taxon>Euteleostomi</taxon>
        <taxon>Archelosauria</taxon>
        <taxon>Archosauria</taxon>
        <taxon>Dinosauria</taxon>
        <taxon>Saurischia</taxon>
        <taxon>Theropoda</taxon>
        <taxon>Coelurosauria</taxon>
        <taxon>Aves</taxon>
        <taxon>Neognathae</taxon>
        <taxon>Neoaves</taxon>
        <taxon>Gruiformes</taxon>
        <taxon>Psophiidae</taxon>
        <taxon>Psophia</taxon>
    </lineage>
</organism>
<evidence type="ECO:0000256" key="4">
    <source>
        <dbReference type="ARBA" id="ARBA00022676"/>
    </source>
</evidence>
<feature type="transmembrane region" description="Helical" evidence="19">
    <location>
        <begin position="30"/>
        <end position="48"/>
    </location>
</feature>
<keyword evidence="10" id="KW-0443">Lipid metabolism</keyword>
<evidence type="ECO:0000256" key="12">
    <source>
        <dbReference type="ARBA" id="ARBA00023180"/>
    </source>
</evidence>
<dbReference type="InterPro" id="IPR055270">
    <property type="entry name" value="Glyco_tran_10_C"/>
</dbReference>
<comment type="subcellular location">
    <subcellularLocation>
        <location evidence="1 19">Golgi apparatus</location>
        <location evidence="1 19">Golgi stack membrane</location>
        <topology evidence="1 19">Single-pass type II membrane protein</topology>
    </subcellularLocation>
</comment>
<dbReference type="GO" id="GO:0006629">
    <property type="term" value="P:lipid metabolic process"/>
    <property type="evidence" value="ECO:0007669"/>
    <property type="project" value="UniProtKB-KW"/>
</dbReference>
<evidence type="ECO:0000313" key="23">
    <source>
        <dbReference type="Proteomes" id="UP000587472"/>
    </source>
</evidence>
<evidence type="ECO:0000256" key="14">
    <source>
        <dbReference type="ARBA" id="ARBA00036052"/>
    </source>
</evidence>
<dbReference type="Pfam" id="PF17039">
    <property type="entry name" value="Glyco_tran_10_N"/>
    <property type="match status" value="1"/>
</dbReference>
<dbReference type="GO" id="GO:0032580">
    <property type="term" value="C:Golgi cisterna membrane"/>
    <property type="evidence" value="ECO:0007669"/>
    <property type="project" value="UniProtKB-SubCell"/>
</dbReference>
<proteinExistence type="inferred from homology"/>
<feature type="domain" description="Fucosyltransferase N-terminal" evidence="21">
    <location>
        <begin position="81"/>
        <end position="188"/>
    </location>
</feature>
<comment type="catalytic activity">
    <reaction evidence="16">
        <text>an alpha-Neu5Ac-(2-&gt;3)-beta-D-Gal-(1-&gt;3)-D-GlcNAc derivative + GDP-beta-L-fucose = an alpha-Neu5Ac-(2-&gt;3)-beta-D-Gal-(1-&gt;3)-[alpha-L-Fuc-(1-&gt;4)]-beta-D-GlcNAc derivative + GDP + H(+)</text>
        <dbReference type="Rhea" id="RHEA:62904"/>
        <dbReference type="ChEBI" id="CHEBI:15378"/>
        <dbReference type="ChEBI" id="CHEBI:57273"/>
        <dbReference type="ChEBI" id="CHEBI:58189"/>
        <dbReference type="ChEBI" id="CHEBI:146021"/>
        <dbReference type="ChEBI" id="CHEBI:146022"/>
    </reaction>
    <physiologicalReaction direction="left-to-right" evidence="16">
        <dbReference type="Rhea" id="RHEA:62905"/>
    </physiologicalReaction>
</comment>
<dbReference type="InterPro" id="IPR031481">
    <property type="entry name" value="Glyco_tran_10_N"/>
</dbReference>
<keyword evidence="8 19" id="KW-1133">Transmembrane helix</keyword>
<dbReference type="GO" id="GO:0017060">
    <property type="term" value="F:3-galactosyl-N-acetylglucosaminide 4-alpha-L-fucosyltransferase activity"/>
    <property type="evidence" value="ECO:0007669"/>
    <property type="project" value="UniProtKB-EC"/>
</dbReference>
<keyword evidence="11 19" id="KW-0472">Membrane</keyword>
<dbReference type="Gene3D" id="3.40.50.11660">
    <property type="entry name" value="Glycosyl transferase family 10, C-terminal domain"/>
    <property type="match status" value="1"/>
</dbReference>
<comment type="catalytic activity">
    <reaction evidence="13">
        <text>a beta-D-galactosyl-(1-&gt;4)-N-acetyl-beta-D-glucosaminyl derivative + GDP-beta-L-fucose = a beta-D-galactosyl-(1-&gt;4)-[alpha-L-fucosyl-(1-&gt;3)]-N-acetyl-beta-D-glucosaminyl derivative + GDP + H(+)</text>
        <dbReference type="Rhea" id="RHEA:14257"/>
        <dbReference type="ChEBI" id="CHEBI:15378"/>
        <dbReference type="ChEBI" id="CHEBI:57273"/>
        <dbReference type="ChEBI" id="CHEBI:58189"/>
        <dbReference type="ChEBI" id="CHEBI:133507"/>
        <dbReference type="ChEBI" id="CHEBI:137941"/>
        <dbReference type="EC" id="2.4.1.152"/>
    </reaction>
    <physiologicalReaction direction="left-to-right" evidence="13">
        <dbReference type="Rhea" id="RHEA:14258"/>
    </physiologicalReaction>
</comment>
<evidence type="ECO:0000256" key="2">
    <source>
        <dbReference type="ARBA" id="ARBA00004922"/>
    </source>
</evidence>
<evidence type="ECO:0000256" key="3">
    <source>
        <dbReference type="ARBA" id="ARBA00008919"/>
    </source>
</evidence>
<evidence type="ECO:0000259" key="21">
    <source>
        <dbReference type="Pfam" id="PF17039"/>
    </source>
</evidence>
<dbReference type="EMBL" id="VWZZ01002143">
    <property type="protein sequence ID" value="NXI92803.1"/>
    <property type="molecule type" value="Genomic_DNA"/>
</dbReference>